<dbReference type="PROSITE" id="PS51257">
    <property type="entry name" value="PROKAR_LIPOPROTEIN"/>
    <property type="match status" value="1"/>
</dbReference>
<sequence>MKMIKPLAVAAFASTALFGCASSDTTADTTTMSETQTMAGTTADMDDAESVVVEREVAVPVATITLATLSLTNTEDVSDMFENIDDSEKYNLIELAKMSPNLSTFTQLAEAAGISDDLMRDGDFTLFAPTNEAFSKLSKEDLEMLLLPENKAKLAAVLQTHVLPSKVSSTMFNNSQRITLANNRYIPVSVDNNVISLGGATVQVSNVEASNGYIHVVDSVIIPSQDAIDK</sequence>
<dbReference type="Gene3D" id="2.30.180.10">
    <property type="entry name" value="FAS1 domain"/>
    <property type="match status" value="1"/>
</dbReference>
<dbReference type="PROSITE" id="PS50213">
    <property type="entry name" value="FAS1"/>
    <property type="match status" value="1"/>
</dbReference>
<dbReference type="PANTHER" id="PTHR10900:SF77">
    <property type="entry name" value="FI19380P1"/>
    <property type="match status" value="1"/>
</dbReference>
<dbReference type="InterPro" id="IPR036378">
    <property type="entry name" value="FAS1_dom_sf"/>
</dbReference>
<keyword evidence="1" id="KW-0732">Signal</keyword>
<comment type="caution">
    <text evidence="3">The sequence shown here is derived from an EMBL/GenBank/DDBJ whole genome shotgun (WGS) entry which is preliminary data.</text>
</comment>
<dbReference type="Proteomes" id="UP000813018">
    <property type="component" value="Unassembled WGS sequence"/>
</dbReference>
<evidence type="ECO:0000313" key="3">
    <source>
        <dbReference type="EMBL" id="MBW7466382.1"/>
    </source>
</evidence>
<feature type="chain" id="PRO_5045836827" evidence="1">
    <location>
        <begin position="22"/>
        <end position="230"/>
    </location>
</feature>
<feature type="domain" description="FAS1" evidence="2">
    <location>
        <begin position="89"/>
        <end position="221"/>
    </location>
</feature>
<dbReference type="InterPro" id="IPR050904">
    <property type="entry name" value="Adhesion/Biosynth-related"/>
</dbReference>
<reference evidence="3 4" key="1">
    <citation type="journal article" date="2016" name="Int. J. Syst. Evol. Microbiol.">
        <title>Pontibacter aydingkolensis sp. nov., isolated from soil of a salt lake.</title>
        <authorList>
            <person name="Osman G."/>
            <person name="Zhang T."/>
            <person name="Lou K."/>
            <person name="Gao Y."/>
            <person name="Chang W."/>
            <person name="Lin Q."/>
            <person name="Yang H.M."/>
            <person name="Huo X.D."/>
            <person name="Wang N."/>
        </authorList>
    </citation>
    <scope>NUCLEOTIDE SEQUENCE [LARGE SCALE GENOMIC DNA]</scope>
    <source>
        <strain evidence="3 4">KACC 19255</strain>
    </source>
</reference>
<name>A0ABS7CRA8_9BACT</name>
<accession>A0ABS7CRA8</accession>
<organism evidence="3 4">
    <name type="scientific">Pontibacter aydingkolensis</name>
    <dbReference type="NCBI Taxonomy" id="1911536"/>
    <lineage>
        <taxon>Bacteria</taxon>
        <taxon>Pseudomonadati</taxon>
        <taxon>Bacteroidota</taxon>
        <taxon>Cytophagia</taxon>
        <taxon>Cytophagales</taxon>
        <taxon>Hymenobacteraceae</taxon>
        <taxon>Pontibacter</taxon>
    </lineage>
</organism>
<evidence type="ECO:0000259" key="2">
    <source>
        <dbReference type="PROSITE" id="PS50213"/>
    </source>
</evidence>
<feature type="signal peptide" evidence="1">
    <location>
        <begin position="1"/>
        <end position="21"/>
    </location>
</feature>
<keyword evidence="4" id="KW-1185">Reference proteome</keyword>
<evidence type="ECO:0000313" key="4">
    <source>
        <dbReference type="Proteomes" id="UP000813018"/>
    </source>
</evidence>
<dbReference type="SUPFAM" id="SSF82153">
    <property type="entry name" value="FAS1 domain"/>
    <property type="match status" value="1"/>
</dbReference>
<dbReference type="Pfam" id="PF02469">
    <property type="entry name" value="Fasciclin"/>
    <property type="match status" value="1"/>
</dbReference>
<protein>
    <submittedName>
        <fullName evidence="3">Fasciclin domain-containing protein</fullName>
    </submittedName>
</protein>
<gene>
    <name evidence="3" type="ORF">K0O23_04825</name>
</gene>
<dbReference type="EMBL" id="JAHYXK010000003">
    <property type="protein sequence ID" value="MBW7466382.1"/>
    <property type="molecule type" value="Genomic_DNA"/>
</dbReference>
<proteinExistence type="predicted"/>
<evidence type="ECO:0000256" key="1">
    <source>
        <dbReference type="SAM" id="SignalP"/>
    </source>
</evidence>
<dbReference type="PANTHER" id="PTHR10900">
    <property type="entry name" value="PERIOSTIN-RELATED"/>
    <property type="match status" value="1"/>
</dbReference>
<dbReference type="SMART" id="SM00554">
    <property type="entry name" value="FAS1"/>
    <property type="match status" value="1"/>
</dbReference>
<dbReference type="InterPro" id="IPR000782">
    <property type="entry name" value="FAS1_domain"/>
</dbReference>
<dbReference type="RefSeq" id="WP_219876268.1">
    <property type="nucleotide sequence ID" value="NZ_JAHYXK010000003.1"/>
</dbReference>